<dbReference type="InterPro" id="IPR019734">
    <property type="entry name" value="TPR_rpt"/>
</dbReference>
<proteinExistence type="predicted"/>
<protein>
    <submittedName>
        <fullName evidence="4">Tetratricopeptide repeat protein</fullName>
    </submittedName>
</protein>
<evidence type="ECO:0000256" key="2">
    <source>
        <dbReference type="ARBA" id="ARBA00022803"/>
    </source>
</evidence>
<name>A0ABR8SFD5_9BURK</name>
<comment type="caution">
    <text evidence="4">The sequence shown here is derived from an EMBL/GenBank/DDBJ whole genome shotgun (WGS) entry which is preliminary data.</text>
</comment>
<dbReference type="PROSITE" id="PS50005">
    <property type="entry name" value="TPR"/>
    <property type="match status" value="2"/>
</dbReference>
<dbReference type="InterPro" id="IPR051685">
    <property type="entry name" value="Ycf3/AcsC/BcsC/TPR_MFPF"/>
</dbReference>
<evidence type="ECO:0000313" key="5">
    <source>
        <dbReference type="Proteomes" id="UP000634919"/>
    </source>
</evidence>
<dbReference type="SUPFAM" id="SSF48452">
    <property type="entry name" value="TPR-like"/>
    <property type="match status" value="1"/>
</dbReference>
<accession>A0ABR8SFD5</accession>
<reference evidence="4 5" key="1">
    <citation type="submission" date="2020-08" db="EMBL/GenBank/DDBJ databases">
        <title>A Genomic Blueprint of the Chicken Gut Microbiome.</title>
        <authorList>
            <person name="Gilroy R."/>
            <person name="Ravi A."/>
            <person name="Getino M."/>
            <person name="Pursley I."/>
            <person name="Horton D.L."/>
            <person name="Alikhan N.-F."/>
            <person name="Baker D."/>
            <person name="Gharbi K."/>
            <person name="Hall N."/>
            <person name="Watson M."/>
            <person name="Adriaenssens E.M."/>
            <person name="Foster-Nyarko E."/>
            <person name="Jarju S."/>
            <person name="Secka A."/>
            <person name="Antonio M."/>
            <person name="Oren A."/>
            <person name="Chaudhuri R."/>
            <person name="La Ragione R.M."/>
            <person name="Hildebrand F."/>
            <person name="Pallen M.J."/>
        </authorList>
    </citation>
    <scope>NUCLEOTIDE SEQUENCE [LARGE SCALE GENOMIC DNA]</scope>
    <source>
        <strain evidence="4 5">Sa2CVA6</strain>
    </source>
</reference>
<organism evidence="4 5">
    <name type="scientific">Comamonas avium</name>
    <dbReference type="NCBI Taxonomy" id="2762231"/>
    <lineage>
        <taxon>Bacteria</taxon>
        <taxon>Pseudomonadati</taxon>
        <taxon>Pseudomonadota</taxon>
        <taxon>Betaproteobacteria</taxon>
        <taxon>Burkholderiales</taxon>
        <taxon>Comamonadaceae</taxon>
        <taxon>Comamonas</taxon>
    </lineage>
</organism>
<gene>
    <name evidence="4" type="ORF">H9646_17220</name>
</gene>
<feature type="repeat" description="TPR" evidence="3">
    <location>
        <begin position="90"/>
        <end position="123"/>
    </location>
</feature>
<dbReference type="EMBL" id="JACSQK010000010">
    <property type="protein sequence ID" value="MBD7962214.1"/>
    <property type="molecule type" value="Genomic_DNA"/>
</dbReference>
<dbReference type="PANTHER" id="PTHR44943">
    <property type="entry name" value="CELLULOSE SYNTHASE OPERON PROTEIN C"/>
    <property type="match status" value="1"/>
</dbReference>
<evidence type="ECO:0000313" key="4">
    <source>
        <dbReference type="EMBL" id="MBD7962214.1"/>
    </source>
</evidence>
<keyword evidence="1" id="KW-0677">Repeat</keyword>
<dbReference type="InterPro" id="IPR011990">
    <property type="entry name" value="TPR-like_helical_dom_sf"/>
</dbReference>
<dbReference type="Pfam" id="PF14559">
    <property type="entry name" value="TPR_19"/>
    <property type="match status" value="2"/>
</dbReference>
<evidence type="ECO:0000256" key="1">
    <source>
        <dbReference type="ARBA" id="ARBA00022737"/>
    </source>
</evidence>
<dbReference type="Gene3D" id="1.25.40.10">
    <property type="entry name" value="Tetratricopeptide repeat domain"/>
    <property type="match status" value="1"/>
</dbReference>
<sequence>MPAPLVSMKQLFSKVRKGMGGGLAACLLAGCMTGVGTLSPEEIPGSAAETEVHRLAKTRLQLAALHFEEGRAEVALGEIAEALQAYPRYVDAYNLKGWIHMSLQDYKGANDSFVQALALRPGDADALYNLGWLQCQQKQFALAERNLDAALAAPRTSGQSVSRLWLAKGVCLRQAGQLDAAMQALEKAHEIEPGNPAVAYNFADALHAQGHTERARFYVRRINNGQWASAQSLWLGIKVERSLGDNVAMRQLADQLHKRFPDSKEWQRFERGAFDD</sequence>
<feature type="repeat" description="TPR" evidence="3">
    <location>
        <begin position="162"/>
        <end position="195"/>
    </location>
</feature>
<dbReference type="PANTHER" id="PTHR44943:SF5">
    <property type="entry name" value="BLL7697 PROTEIN"/>
    <property type="match status" value="1"/>
</dbReference>
<keyword evidence="2 3" id="KW-0802">TPR repeat</keyword>
<dbReference type="Proteomes" id="UP000634919">
    <property type="component" value="Unassembled WGS sequence"/>
</dbReference>
<evidence type="ECO:0000256" key="3">
    <source>
        <dbReference type="PROSITE-ProRule" id="PRU00339"/>
    </source>
</evidence>
<dbReference type="RefSeq" id="WP_191724630.1">
    <property type="nucleotide sequence ID" value="NZ_JACSQK010000010.1"/>
</dbReference>
<keyword evidence="5" id="KW-1185">Reference proteome</keyword>
<dbReference type="SMART" id="SM00028">
    <property type="entry name" value="TPR"/>
    <property type="match status" value="4"/>
</dbReference>